<evidence type="ECO:0000256" key="3">
    <source>
        <dbReference type="ARBA" id="ARBA00023125"/>
    </source>
</evidence>
<proteinExistence type="inferred from homology"/>
<protein>
    <submittedName>
        <fullName evidence="8">Integrase</fullName>
    </submittedName>
</protein>
<evidence type="ECO:0000256" key="1">
    <source>
        <dbReference type="ARBA" id="ARBA00008857"/>
    </source>
</evidence>
<evidence type="ECO:0000256" key="5">
    <source>
        <dbReference type="PROSITE-ProRule" id="PRU01248"/>
    </source>
</evidence>
<dbReference type="STRING" id="582672.SAMN05216360_13122"/>
<reference evidence="9" key="1">
    <citation type="submission" date="2016-10" db="EMBL/GenBank/DDBJ databases">
        <authorList>
            <person name="Varghese N."/>
            <person name="Submissions S."/>
        </authorList>
    </citation>
    <scope>NUCLEOTIDE SEQUENCE [LARGE SCALE GENOMIC DNA]</scope>
    <source>
        <strain evidence="9">BL47</strain>
    </source>
</reference>
<dbReference type="InterPro" id="IPR025166">
    <property type="entry name" value="Integrase_DNA_bind_dom"/>
</dbReference>
<dbReference type="PROSITE" id="PS51900">
    <property type="entry name" value="CB"/>
    <property type="match status" value="1"/>
</dbReference>
<dbReference type="InterPro" id="IPR038488">
    <property type="entry name" value="Integrase_DNA-bd_sf"/>
</dbReference>
<keyword evidence="3 5" id="KW-0238">DNA-binding</keyword>
<dbReference type="Gene3D" id="1.10.150.130">
    <property type="match status" value="1"/>
</dbReference>
<evidence type="ECO:0000256" key="4">
    <source>
        <dbReference type="ARBA" id="ARBA00023172"/>
    </source>
</evidence>
<dbReference type="Pfam" id="PF00589">
    <property type="entry name" value="Phage_integrase"/>
    <property type="match status" value="1"/>
</dbReference>
<keyword evidence="4" id="KW-0233">DNA recombination</keyword>
<evidence type="ECO:0000256" key="2">
    <source>
        <dbReference type="ARBA" id="ARBA00022908"/>
    </source>
</evidence>
<feature type="domain" description="Core-binding (CB)" evidence="7">
    <location>
        <begin position="108"/>
        <end position="189"/>
    </location>
</feature>
<dbReference type="PANTHER" id="PTHR30629:SF2">
    <property type="entry name" value="PROPHAGE INTEGRASE INTS-RELATED"/>
    <property type="match status" value="1"/>
</dbReference>
<evidence type="ECO:0000313" key="9">
    <source>
        <dbReference type="Proteomes" id="UP000198704"/>
    </source>
</evidence>
<dbReference type="InterPro" id="IPR010998">
    <property type="entry name" value="Integrase_recombinase_N"/>
</dbReference>
<dbReference type="GO" id="GO:0015074">
    <property type="term" value="P:DNA integration"/>
    <property type="evidence" value="ECO:0007669"/>
    <property type="project" value="UniProtKB-KW"/>
</dbReference>
<sequence length="339" mass="37915">MWYEMWEIELPKSGRHPEKKLTAIGVRNLREPGRYTDGGGLYLVVDPSGAKRWVQRIVVQGRRRDIGLGGAATVSLAEAREKALEIRKSARSGGDPVAERRAAQRHVPAFAEAIDAVHAEHKKSWKNEKHGDQWINTLRAYAVPLLGNIRINRIETADVVQVLAPIWTEKPETARRVRQRLSTVFKWAKANGFRSGENPVEGAELGLAKQTKSKSNFAALPYSKMPEFVASLDKARTGTIPKLAFKFLILTAARSGEVFGARWSEIDYESATWTIPAVRMKAKKEHRVPLGPKALCILREAQVLSAGSDFIFPGTKAGRPLSNMVFTMIRKDFYADFRI</sequence>
<dbReference type="PANTHER" id="PTHR30629">
    <property type="entry name" value="PROPHAGE INTEGRASE"/>
    <property type="match status" value="1"/>
</dbReference>
<feature type="domain" description="Tyr recombinase" evidence="6">
    <location>
        <begin position="215"/>
        <end position="339"/>
    </location>
</feature>
<evidence type="ECO:0000259" key="6">
    <source>
        <dbReference type="PROSITE" id="PS51898"/>
    </source>
</evidence>
<gene>
    <name evidence="8" type="ORF">SAMN05216360_13122</name>
</gene>
<dbReference type="Gene3D" id="1.10.443.10">
    <property type="entry name" value="Intergrase catalytic core"/>
    <property type="match status" value="1"/>
</dbReference>
<dbReference type="GO" id="GO:0006310">
    <property type="term" value="P:DNA recombination"/>
    <property type="evidence" value="ECO:0007669"/>
    <property type="project" value="UniProtKB-KW"/>
</dbReference>
<name>A0A1H0L5U2_9HYPH</name>
<comment type="similarity">
    <text evidence="1">Belongs to the 'phage' integrase family.</text>
</comment>
<dbReference type="InterPro" id="IPR002104">
    <property type="entry name" value="Integrase_catalytic"/>
</dbReference>
<dbReference type="AlphaFoldDB" id="A0A1H0L5U2"/>
<dbReference type="InterPro" id="IPR053876">
    <property type="entry name" value="Phage_int_M"/>
</dbReference>
<dbReference type="GO" id="GO:0003677">
    <property type="term" value="F:DNA binding"/>
    <property type="evidence" value="ECO:0007669"/>
    <property type="project" value="UniProtKB-UniRule"/>
</dbReference>
<dbReference type="InterPro" id="IPR013762">
    <property type="entry name" value="Integrase-like_cat_sf"/>
</dbReference>
<dbReference type="InterPro" id="IPR044068">
    <property type="entry name" value="CB"/>
</dbReference>
<keyword evidence="2" id="KW-0229">DNA integration</keyword>
<dbReference type="SUPFAM" id="SSF56349">
    <property type="entry name" value="DNA breaking-rejoining enzymes"/>
    <property type="match status" value="1"/>
</dbReference>
<dbReference type="Gene3D" id="3.30.160.390">
    <property type="entry name" value="Integrase, DNA-binding domain"/>
    <property type="match status" value="1"/>
</dbReference>
<organism evidence="8 9">
    <name type="scientific">Methylobacterium phyllostachyos</name>
    <dbReference type="NCBI Taxonomy" id="582672"/>
    <lineage>
        <taxon>Bacteria</taxon>
        <taxon>Pseudomonadati</taxon>
        <taxon>Pseudomonadota</taxon>
        <taxon>Alphaproteobacteria</taxon>
        <taxon>Hyphomicrobiales</taxon>
        <taxon>Methylobacteriaceae</taxon>
        <taxon>Methylobacterium</taxon>
    </lineage>
</organism>
<dbReference type="PROSITE" id="PS51898">
    <property type="entry name" value="TYR_RECOMBINASE"/>
    <property type="match status" value="1"/>
</dbReference>
<evidence type="ECO:0000313" key="8">
    <source>
        <dbReference type="EMBL" id="SDO63331.1"/>
    </source>
</evidence>
<keyword evidence="9" id="KW-1185">Reference proteome</keyword>
<evidence type="ECO:0000259" key="7">
    <source>
        <dbReference type="PROSITE" id="PS51900"/>
    </source>
</evidence>
<dbReference type="Pfam" id="PF13356">
    <property type="entry name" value="Arm-DNA-bind_3"/>
    <property type="match status" value="1"/>
</dbReference>
<accession>A0A1H0L5U2</accession>
<dbReference type="EMBL" id="FNHS01000031">
    <property type="protein sequence ID" value="SDO63331.1"/>
    <property type="molecule type" value="Genomic_DNA"/>
</dbReference>
<dbReference type="Proteomes" id="UP000198704">
    <property type="component" value="Unassembled WGS sequence"/>
</dbReference>
<dbReference type="InterPro" id="IPR011010">
    <property type="entry name" value="DNA_brk_join_enz"/>
</dbReference>
<dbReference type="Pfam" id="PF22022">
    <property type="entry name" value="Phage_int_M"/>
    <property type="match status" value="1"/>
</dbReference>
<dbReference type="InterPro" id="IPR050808">
    <property type="entry name" value="Phage_Integrase"/>
</dbReference>